<evidence type="ECO:0000313" key="1">
    <source>
        <dbReference type="EMBL" id="GKY90021.1"/>
    </source>
</evidence>
<accession>A0ABQ5LZW3</accession>
<organism evidence="1 2">
    <name type="scientific">Sinisalibacter aestuarii</name>
    <dbReference type="NCBI Taxonomy" id="2949426"/>
    <lineage>
        <taxon>Bacteria</taxon>
        <taxon>Pseudomonadati</taxon>
        <taxon>Pseudomonadota</taxon>
        <taxon>Alphaproteobacteria</taxon>
        <taxon>Rhodobacterales</taxon>
        <taxon>Roseobacteraceae</taxon>
        <taxon>Sinisalibacter</taxon>
    </lineage>
</organism>
<comment type="caution">
    <text evidence="1">The sequence shown here is derived from an EMBL/GenBank/DDBJ whole genome shotgun (WGS) entry which is preliminary data.</text>
</comment>
<gene>
    <name evidence="1" type="ORF">STA1M1_38900</name>
</gene>
<keyword evidence="2" id="KW-1185">Reference proteome</keyword>
<dbReference type="EMBL" id="BROH01000017">
    <property type="protein sequence ID" value="GKY90021.1"/>
    <property type="molecule type" value="Genomic_DNA"/>
</dbReference>
<reference evidence="1" key="1">
    <citation type="journal article" date="2023" name="Int. J. Syst. Evol. Microbiol.">
        <title>Sinisalibacter aestuarii sp. nov., isolated from estuarine sediment of the Arakawa River.</title>
        <authorList>
            <person name="Arafat S.T."/>
            <person name="Hirano S."/>
            <person name="Sato A."/>
            <person name="Takeuchi K."/>
            <person name="Yasuda T."/>
            <person name="Terahara T."/>
            <person name="Hamada M."/>
            <person name="Kobayashi T."/>
        </authorList>
    </citation>
    <scope>NUCLEOTIDE SEQUENCE</scope>
    <source>
        <strain evidence="1">B-399</strain>
    </source>
</reference>
<dbReference type="Proteomes" id="UP001144205">
    <property type="component" value="Unassembled WGS sequence"/>
</dbReference>
<sequence length="306" mass="35047">MTSVASIFSRRPETWGYRGDPFLWDALGWELSARVAQIDRTSSNLRSLVPKLKEAFCFLIDDGARKGDGVELNWLPTAGMSGGVIHLETWNDKLLPELARRLQEAEEVANYTMEYHPAEHRFRFAAWAASTAARSSRQVCTFPVSKGAKLLRMSGLKWLSLGSHWLPRTREDFDVAHDQWCEEIRHLAQDEISNSFTYGISAKLVNCFLKALFLQTMVGPPFDPYGDRGEMGWDESTRFIHPPIDRVLMEEAARRSEPAMKERWKQLIGVGWSRFTRDDYIRAIRLSREIVGEDVAQIEACWSGFQ</sequence>
<name>A0ABQ5LZW3_9RHOB</name>
<evidence type="ECO:0000313" key="2">
    <source>
        <dbReference type="Proteomes" id="UP001144205"/>
    </source>
</evidence>
<proteinExistence type="predicted"/>
<protein>
    <submittedName>
        <fullName evidence="1">Uncharacterized protein</fullName>
    </submittedName>
</protein>